<feature type="domain" description="HTH gntR-type" evidence="5">
    <location>
        <begin position="17"/>
        <end position="85"/>
    </location>
</feature>
<evidence type="ECO:0000313" key="6">
    <source>
        <dbReference type="EMBL" id="AJK48749.1"/>
    </source>
</evidence>
<evidence type="ECO:0000313" key="7">
    <source>
        <dbReference type="Proteomes" id="UP000031838"/>
    </source>
</evidence>
<dbReference type="PANTHER" id="PTHR46577:SF1">
    <property type="entry name" value="HTH-TYPE TRANSCRIPTIONAL REGULATORY PROTEIN GABR"/>
    <property type="match status" value="1"/>
</dbReference>
<keyword evidence="7" id="KW-1185">Reference proteome</keyword>
<evidence type="ECO:0000256" key="2">
    <source>
        <dbReference type="ARBA" id="ARBA00023015"/>
    </source>
</evidence>
<evidence type="ECO:0000256" key="3">
    <source>
        <dbReference type="ARBA" id="ARBA00023125"/>
    </source>
</evidence>
<keyword evidence="3" id="KW-0238">DNA-binding</keyword>
<dbReference type="Gene3D" id="1.10.10.10">
    <property type="entry name" value="Winged helix-like DNA-binding domain superfamily/Winged helix DNA-binding domain"/>
    <property type="match status" value="1"/>
</dbReference>
<dbReference type="InterPro" id="IPR051446">
    <property type="entry name" value="HTH_trans_reg/aminotransferase"/>
</dbReference>
<organism evidence="6 7">
    <name type="scientific">Burkholderia plantarii</name>
    <dbReference type="NCBI Taxonomy" id="41899"/>
    <lineage>
        <taxon>Bacteria</taxon>
        <taxon>Pseudomonadati</taxon>
        <taxon>Pseudomonadota</taxon>
        <taxon>Betaproteobacteria</taxon>
        <taxon>Burkholderiales</taxon>
        <taxon>Burkholderiaceae</taxon>
        <taxon>Burkholderia</taxon>
    </lineage>
</organism>
<dbReference type="CDD" id="cd07377">
    <property type="entry name" value="WHTH_GntR"/>
    <property type="match status" value="1"/>
</dbReference>
<dbReference type="PANTHER" id="PTHR46577">
    <property type="entry name" value="HTH-TYPE TRANSCRIPTIONAL REGULATORY PROTEIN GABR"/>
    <property type="match status" value="1"/>
</dbReference>
<dbReference type="EMBL" id="CP002581">
    <property type="protein sequence ID" value="AJK48749.1"/>
    <property type="molecule type" value="Genomic_DNA"/>
</dbReference>
<dbReference type="InterPro" id="IPR036390">
    <property type="entry name" value="WH_DNA-bd_sf"/>
</dbReference>
<dbReference type="PROSITE" id="PS50949">
    <property type="entry name" value="HTH_GNTR"/>
    <property type="match status" value="1"/>
</dbReference>
<dbReference type="SUPFAM" id="SSF46785">
    <property type="entry name" value="Winged helix' DNA-binding domain"/>
    <property type="match status" value="1"/>
</dbReference>
<proteinExistence type="predicted"/>
<evidence type="ECO:0000259" key="5">
    <source>
        <dbReference type="PROSITE" id="PS50949"/>
    </source>
</evidence>
<dbReference type="InterPro" id="IPR000524">
    <property type="entry name" value="Tscrpt_reg_HTH_GntR"/>
</dbReference>
<evidence type="ECO:0000256" key="1">
    <source>
        <dbReference type="ARBA" id="ARBA00022898"/>
    </source>
</evidence>
<dbReference type="InterPro" id="IPR036388">
    <property type="entry name" value="WH-like_DNA-bd_sf"/>
</dbReference>
<dbReference type="OrthoDB" id="163333at2"/>
<evidence type="ECO:0000256" key="4">
    <source>
        <dbReference type="ARBA" id="ARBA00023163"/>
    </source>
</evidence>
<dbReference type="SMART" id="SM00345">
    <property type="entry name" value="HTH_GNTR"/>
    <property type="match status" value="1"/>
</dbReference>
<reference evidence="6 7" key="2">
    <citation type="journal article" date="2016" name="Appl. Microbiol. Biotechnol.">
        <title>Mutations improving production and secretion of extracellular lipase by Burkholderia glumae PG1.</title>
        <authorList>
            <person name="Knapp A."/>
            <person name="Voget S."/>
            <person name="Gao R."/>
            <person name="Zaburannyi N."/>
            <person name="Krysciak D."/>
            <person name="Breuer M."/>
            <person name="Hauer B."/>
            <person name="Streit W.R."/>
            <person name="Muller R."/>
            <person name="Daniel R."/>
            <person name="Jaeger K.E."/>
        </authorList>
    </citation>
    <scope>NUCLEOTIDE SEQUENCE [LARGE SCALE GENOMIC DNA]</scope>
    <source>
        <strain evidence="6 7">PG1</strain>
    </source>
</reference>
<dbReference type="KEGG" id="bgp:BGL_2c06650"/>
<dbReference type="Pfam" id="PF00392">
    <property type="entry name" value="GntR"/>
    <property type="match status" value="1"/>
</dbReference>
<dbReference type="GO" id="GO:0003700">
    <property type="term" value="F:DNA-binding transcription factor activity"/>
    <property type="evidence" value="ECO:0007669"/>
    <property type="project" value="InterPro"/>
</dbReference>
<dbReference type="GO" id="GO:0003677">
    <property type="term" value="F:DNA binding"/>
    <property type="evidence" value="ECO:0007669"/>
    <property type="project" value="UniProtKB-KW"/>
</dbReference>
<dbReference type="AlphaFoldDB" id="A0A0B6S2Y4"/>
<name>A0A0B6S2Y4_BURPL</name>
<protein>
    <submittedName>
        <fullName evidence="6">Regulatory protein GntR, HTH</fullName>
    </submittedName>
</protein>
<dbReference type="HOGENOM" id="CLU_2463162_0_0_4"/>
<dbReference type="RefSeq" id="WP_042627334.1">
    <property type="nucleotide sequence ID" value="NZ_BSTO01000056.1"/>
</dbReference>
<gene>
    <name evidence="6" type="ORF">BGL_2c06650</name>
</gene>
<accession>A0A0B6S2Y4</accession>
<dbReference type="KEGG" id="bpla:bpln_2g07340"/>
<keyword evidence="4" id="KW-0804">Transcription</keyword>
<sequence>MAKARYHWRPDFSRINGPVAKAIADQIEEAIGGGIFRPGDRLPTQQAIADSLGFHLNTVYAAFRELGLRGLTQGAGGRGTIVLKARR</sequence>
<reference evidence="7" key="1">
    <citation type="submission" date="2011-03" db="EMBL/GenBank/DDBJ databases">
        <authorList>
            <person name="Voget S."/>
            <person name="Streit W.R."/>
            <person name="Jaeger K.E."/>
            <person name="Daniel R."/>
        </authorList>
    </citation>
    <scope>NUCLEOTIDE SEQUENCE [LARGE SCALE GENOMIC DNA]</scope>
    <source>
        <strain evidence="7">PG1</strain>
    </source>
</reference>
<keyword evidence="2" id="KW-0805">Transcription regulation</keyword>
<keyword evidence="1" id="KW-0663">Pyridoxal phosphate</keyword>
<dbReference type="Proteomes" id="UP000031838">
    <property type="component" value="Chromosome 2"/>
</dbReference>